<sequence>MEEEEEKTTFHNICYLGCREIEKPADEGLISDIIGDFNSKIDGEAEIVLSIPKSCTGYVTQSINDEHDQDSIRFNICSIRYFALGRKENSEANCFAFSHVLPDQTFECRAYRCSQDNIVPQISNLFAKAFQNIDALPPSQALNLDVEYFKFDVYLEIQESCENNTPNVHGFKVVPRQKGLLKLRSNVVKKVIITVKQCSENSMRFRIERCFGMLVSPGNNVRHVDMQLLEKVVMATSASGSVIITGTWDPRESAFASLNKETTPEEPSVFMTAAADLVVSQIAEPIRFVFETRAAIYPQTERYWFYALRSLHRQYSVQLKRKSKGDDSSSSDGCAFELVDIKISEEMEVKQPSSSLTLQLANSMASYVRFPGSNNNLEEPASPVGEWGAESSGDDEPLLSGFGEVSKDCTNSELLSWSQVLQEWNSNKLPSKQLAILVKKGIPEALRGEVWQRLTQTSELQDNIVETYKILNTKDSPDEKVILRDIHRTFPAHDFFKKEGGVGQEALYRISKAYSVYDSEVGYCQGQSFLIAALLLQMPEEQAFGVLVKIMHDLGLRNIFRENFEELQMRLYQLDKLVEATLPDLWNHFAKVGLESHMYASQWFLTLFTAKFPLFLVFRVIDVFLYFGFESIFQVALGILKLSRKEMLSLDFEGLMKYFRVNIPKRYRSEDHARYLMAVAMNIKLKKLRKYENEWKTFKEVERAREDPVVRYERENKRLLSDNLRLDTENDNLARQLVSSKVLMRKEIDFLEDSKDEFEKEIRYLRQNMDEISEDKKRLEEETENLKTVLKRELEKLERDLEKKNRVVDDYKLICSQLSEKLELAQSKALDGQSSPPSCGSDSNSEDSIESTYEKRIRELELELAKTKLALVETECKNQDLTHQYNATLQDLNSNAVKSGTWLSKTITSLRETTVRGSTTAGGASSSNIKKSTSVDIIN</sequence>
<dbReference type="InterPro" id="IPR022164">
    <property type="entry name" value="Kinesin-like"/>
</dbReference>
<dbReference type="PANTHER" id="PTHR47219:SF9">
    <property type="entry name" value="GTPASE ACTIVATING PROTEIN AND CENTROSOME-ASSOCIATED, ISOFORM B"/>
    <property type="match status" value="1"/>
</dbReference>
<organism evidence="6">
    <name type="scientific">Lepeophtheirus salmonis</name>
    <name type="common">Salmon louse</name>
    <name type="synonym">Caligus salmonis</name>
    <dbReference type="NCBI Taxonomy" id="72036"/>
    <lineage>
        <taxon>Eukaryota</taxon>
        <taxon>Metazoa</taxon>
        <taxon>Ecdysozoa</taxon>
        <taxon>Arthropoda</taxon>
        <taxon>Crustacea</taxon>
        <taxon>Multicrustacea</taxon>
        <taxon>Hexanauplia</taxon>
        <taxon>Copepoda</taxon>
        <taxon>Siphonostomatoida</taxon>
        <taxon>Caligidae</taxon>
        <taxon>Lepeophtheirus</taxon>
    </lineage>
</organism>
<feature type="compositionally biased region" description="Low complexity" evidence="3">
    <location>
        <begin position="917"/>
        <end position="927"/>
    </location>
</feature>
<dbReference type="Gene3D" id="1.10.8.270">
    <property type="entry name" value="putative rabgap domain of human tbc1 domain family member 14 like domains"/>
    <property type="match status" value="1"/>
</dbReference>
<evidence type="ECO:0000313" key="6">
    <source>
        <dbReference type="EMBL" id="CDW19191.1"/>
    </source>
</evidence>
<dbReference type="SUPFAM" id="SSF47923">
    <property type="entry name" value="Ypt/Rab-GAP domain of gyp1p"/>
    <property type="match status" value="2"/>
</dbReference>
<dbReference type="GO" id="GO:0005096">
    <property type="term" value="F:GTPase activator activity"/>
    <property type="evidence" value="ECO:0007669"/>
    <property type="project" value="UniProtKB-KW"/>
</dbReference>
<dbReference type="SUPFAM" id="SSF57997">
    <property type="entry name" value="Tropomyosin"/>
    <property type="match status" value="1"/>
</dbReference>
<dbReference type="FunFam" id="1.10.8.270:FF:000001">
    <property type="entry name" value="TBC1 domain family member 1"/>
    <property type="match status" value="1"/>
</dbReference>
<feature type="compositionally biased region" description="Polar residues" evidence="3">
    <location>
        <begin position="928"/>
        <end position="939"/>
    </location>
</feature>
<dbReference type="Gene3D" id="1.10.472.80">
    <property type="entry name" value="Ypt/Rab-GAP domain of gyp1p, domain 3"/>
    <property type="match status" value="1"/>
</dbReference>
<dbReference type="Proteomes" id="UP000675881">
    <property type="component" value="Chromosome 3"/>
</dbReference>
<feature type="domain" description="Rab-GAP TBC" evidence="4">
    <location>
        <begin position="441"/>
        <end position="628"/>
    </location>
</feature>
<keyword evidence="1" id="KW-0343">GTPase activation</keyword>
<dbReference type="EMBL" id="HG994582">
    <property type="protein sequence ID" value="CAF2892077.1"/>
    <property type="molecule type" value="Genomic_DNA"/>
</dbReference>
<evidence type="ECO:0000259" key="4">
    <source>
        <dbReference type="PROSITE" id="PS50086"/>
    </source>
</evidence>
<dbReference type="EMBL" id="HACA01001830">
    <property type="protein sequence ID" value="CDW19191.1"/>
    <property type="molecule type" value="Transcribed_RNA"/>
</dbReference>
<evidence type="ECO:0000256" key="1">
    <source>
        <dbReference type="ARBA" id="ARBA00022468"/>
    </source>
</evidence>
<dbReference type="InterPro" id="IPR050302">
    <property type="entry name" value="Rab_GAP_TBC_domain"/>
</dbReference>
<dbReference type="AlphaFoldDB" id="A0A0K2T124"/>
<feature type="coiled-coil region" evidence="2">
    <location>
        <begin position="709"/>
        <end position="814"/>
    </location>
</feature>
<dbReference type="PANTHER" id="PTHR47219">
    <property type="entry name" value="RAB GTPASE-ACTIVATING PROTEIN 1-LIKE"/>
    <property type="match status" value="1"/>
</dbReference>
<dbReference type="SUPFAM" id="SSF50729">
    <property type="entry name" value="PH domain-like"/>
    <property type="match status" value="1"/>
</dbReference>
<feature type="region of interest" description="Disordered" evidence="3">
    <location>
        <begin position="827"/>
        <end position="852"/>
    </location>
</feature>
<proteinExistence type="predicted"/>
<feature type="compositionally biased region" description="Low complexity" evidence="3">
    <location>
        <begin position="831"/>
        <end position="843"/>
    </location>
</feature>
<dbReference type="GO" id="GO:0031267">
    <property type="term" value="F:small GTPase binding"/>
    <property type="evidence" value="ECO:0007669"/>
    <property type="project" value="TreeGrafter"/>
</dbReference>
<evidence type="ECO:0000256" key="2">
    <source>
        <dbReference type="SAM" id="Coils"/>
    </source>
</evidence>
<dbReference type="InterPro" id="IPR035969">
    <property type="entry name" value="Rab-GAP_TBC_sf"/>
</dbReference>
<dbReference type="InterPro" id="IPR011993">
    <property type="entry name" value="PH-like_dom_sf"/>
</dbReference>
<dbReference type="OrthoDB" id="295078at2759"/>
<dbReference type="SMART" id="SM00164">
    <property type="entry name" value="TBC"/>
    <property type="match status" value="1"/>
</dbReference>
<gene>
    <name evidence="5" type="ORF">LSAA_8046</name>
</gene>
<reference evidence="5" key="2">
    <citation type="submission" date="2021-02" db="EMBL/GenBank/DDBJ databases">
        <authorList>
            <person name="Bekaert M."/>
        </authorList>
    </citation>
    <scope>NUCLEOTIDE SEQUENCE</scope>
    <source>
        <strain evidence="5">IoA-00</strain>
    </source>
</reference>
<dbReference type="InterPro" id="IPR000195">
    <property type="entry name" value="Rab-GAP-TBC_dom"/>
</dbReference>
<reference evidence="6" key="1">
    <citation type="submission" date="2014-05" db="EMBL/GenBank/DDBJ databases">
        <authorList>
            <person name="Chronopoulou M."/>
        </authorList>
    </citation>
    <scope>NUCLEOTIDE SEQUENCE</scope>
    <source>
        <tissue evidence="6">Whole organism</tissue>
    </source>
</reference>
<keyword evidence="7" id="KW-1185">Reference proteome</keyword>
<name>A0A0K2T124_LEPSM</name>
<dbReference type="Gene3D" id="1.10.10.750">
    <property type="entry name" value="Ypt/Rab-GAP domain of gyp1p, domain 1"/>
    <property type="match status" value="1"/>
</dbReference>
<dbReference type="PROSITE" id="PS50086">
    <property type="entry name" value="TBC_RABGAP"/>
    <property type="match status" value="1"/>
</dbReference>
<accession>A0A0K2T124</accession>
<dbReference type="Pfam" id="PF12473">
    <property type="entry name" value="DUF3694"/>
    <property type="match status" value="1"/>
</dbReference>
<dbReference type="Pfam" id="PF00566">
    <property type="entry name" value="RabGAP-TBC"/>
    <property type="match status" value="1"/>
</dbReference>
<evidence type="ECO:0000313" key="5">
    <source>
        <dbReference type="EMBL" id="CAF2892077.1"/>
    </source>
</evidence>
<feature type="region of interest" description="Disordered" evidence="3">
    <location>
        <begin position="917"/>
        <end position="939"/>
    </location>
</feature>
<dbReference type="FunFam" id="1.10.472.80:FF:000027">
    <property type="entry name" value="GTPase activating protein (Evi5)"/>
    <property type="match status" value="1"/>
</dbReference>
<protein>
    <submittedName>
        <fullName evidence="5">RABGAP1</fullName>
    </submittedName>
    <submittedName>
        <fullName evidence="6">Rab GTPaseactivating protein 1like [Aplysia californica]</fullName>
    </submittedName>
</protein>
<dbReference type="Gene3D" id="2.30.29.30">
    <property type="entry name" value="Pleckstrin-homology domain (PH domain)/Phosphotyrosine-binding domain (PTB)"/>
    <property type="match status" value="1"/>
</dbReference>
<keyword evidence="2" id="KW-0175">Coiled coil</keyword>
<evidence type="ECO:0000256" key="3">
    <source>
        <dbReference type="SAM" id="MobiDB-lite"/>
    </source>
</evidence>
<evidence type="ECO:0000313" key="7">
    <source>
        <dbReference type="Proteomes" id="UP000675881"/>
    </source>
</evidence>